<accession>A0AAD3CXI9</accession>
<evidence type="ECO:0008006" key="4">
    <source>
        <dbReference type="Google" id="ProtNLM"/>
    </source>
</evidence>
<keyword evidence="3" id="KW-1185">Reference proteome</keyword>
<feature type="region of interest" description="Disordered" evidence="1">
    <location>
        <begin position="142"/>
        <end position="177"/>
    </location>
</feature>
<dbReference type="AlphaFoldDB" id="A0AAD3CXI9"/>
<reference evidence="2 3" key="1">
    <citation type="journal article" date="2021" name="Sci. Rep.">
        <title>The genome of the diatom Chaetoceros tenuissimus carries an ancient integrated fragment of an extant virus.</title>
        <authorList>
            <person name="Hongo Y."/>
            <person name="Kimura K."/>
            <person name="Takaki Y."/>
            <person name="Yoshida Y."/>
            <person name="Baba S."/>
            <person name="Kobayashi G."/>
            <person name="Nagasaki K."/>
            <person name="Hano T."/>
            <person name="Tomaru Y."/>
        </authorList>
    </citation>
    <scope>NUCLEOTIDE SEQUENCE [LARGE SCALE GENOMIC DNA]</scope>
    <source>
        <strain evidence="2 3">NIES-3715</strain>
    </source>
</reference>
<dbReference type="PANTHER" id="PTHR36971:SF3">
    <property type="entry name" value="C3H1-TYPE DOMAIN-CONTAINING PROTEIN"/>
    <property type="match status" value="1"/>
</dbReference>
<dbReference type="InterPro" id="IPR029063">
    <property type="entry name" value="SAM-dependent_MTases_sf"/>
</dbReference>
<comment type="caution">
    <text evidence="2">The sequence shown here is derived from an EMBL/GenBank/DDBJ whole genome shotgun (WGS) entry which is preliminary data.</text>
</comment>
<dbReference type="Proteomes" id="UP001054902">
    <property type="component" value="Unassembled WGS sequence"/>
</dbReference>
<dbReference type="PANTHER" id="PTHR36971">
    <property type="entry name" value="UNNAMED PRODUCT"/>
    <property type="match status" value="1"/>
</dbReference>
<organism evidence="2 3">
    <name type="scientific">Chaetoceros tenuissimus</name>
    <dbReference type="NCBI Taxonomy" id="426638"/>
    <lineage>
        <taxon>Eukaryota</taxon>
        <taxon>Sar</taxon>
        <taxon>Stramenopiles</taxon>
        <taxon>Ochrophyta</taxon>
        <taxon>Bacillariophyta</taxon>
        <taxon>Coscinodiscophyceae</taxon>
        <taxon>Chaetocerotophycidae</taxon>
        <taxon>Chaetocerotales</taxon>
        <taxon>Chaetocerotaceae</taxon>
        <taxon>Chaetoceros</taxon>
    </lineage>
</organism>
<dbReference type="EMBL" id="BLLK01000046">
    <property type="protein sequence ID" value="GFH52765.1"/>
    <property type="molecule type" value="Genomic_DNA"/>
</dbReference>
<evidence type="ECO:0000313" key="2">
    <source>
        <dbReference type="EMBL" id="GFH52765.1"/>
    </source>
</evidence>
<sequence>MEAKEDEESTIIGVIFRRTIRASYASIDLITSPEENCSSLSTSKNHYVALIQFHDVEKITDSRTYIRRECKLGSKIKLRGIMRNNRFQVQLQYISSTNGQSCTNGTFTGLEIIQRQALDMIQCQQAREKYYPKFEKEVKEKIKVDTHSQSNNRQISMSKKKQKNTEGTGHGGGVGKRKQGEIVRDFLLRLIFHEKLSDTKEKNIVSSKDRFVDLSSDKLGDLDVNDMRKTVDYLNEGSGVLDVAGGSGHLSLALSLYGIKSTVIDPRQTVGKLPARDRKALRKAIKSSQSKTVDGDDSKTMESKKVNILPPPMEFKAMRAWFAKRPDGIDSEFREGQPSNAGDECSENELPVCTMCSPVLASCSAIIALHPDEATGDIVDFAVENKLPFVVVPCCVFSRLFPFRFIPSKDGGDQQKLVSTYDDLIEYLVSKHPSIRMSKLDFDGANTAIWSTFS</sequence>
<gene>
    <name evidence="2" type="ORF">CTEN210_09241</name>
</gene>
<evidence type="ECO:0000256" key="1">
    <source>
        <dbReference type="SAM" id="MobiDB-lite"/>
    </source>
</evidence>
<dbReference type="SUPFAM" id="SSF53335">
    <property type="entry name" value="S-adenosyl-L-methionine-dependent methyltransferases"/>
    <property type="match status" value="1"/>
</dbReference>
<feature type="compositionally biased region" description="Polar residues" evidence="1">
    <location>
        <begin position="147"/>
        <end position="157"/>
    </location>
</feature>
<name>A0AAD3CXI9_9STRA</name>
<evidence type="ECO:0000313" key="3">
    <source>
        <dbReference type="Proteomes" id="UP001054902"/>
    </source>
</evidence>
<proteinExistence type="predicted"/>
<protein>
    <recommendedName>
        <fullName evidence="4">Methyltransferase domain-containing protein</fullName>
    </recommendedName>
</protein>